<dbReference type="InterPro" id="IPR014031">
    <property type="entry name" value="Ketoacyl_synth_C"/>
</dbReference>
<dbReference type="Proteomes" id="UP000198894">
    <property type="component" value="Unassembled WGS sequence"/>
</dbReference>
<gene>
    <name evidence="20" type="ORF">SAMN05428953_12824</name>
</gene>
<keyword evidence="9" id="KW-0276">Fatty acid metabolism</keyword>
<evidence type="ECO:0000256" key="18">
    <source>
        <dbReference type="RuleBase" id="RU003694"/>
    </source>
</evidence>
<dbReference type="GO" id="GO:0005829">
    <property type="term" value="C:cytosol"/>
    <property type="evidence" value="ECO:0007669"/>
    <property type="project" value="TreeGrafter"/>
</dbReference>
<dbReference type="PANTHER" id="PTHR11712">
    <property type="entry name" value="POLYKETIDE SYNTHASE-RELATED"/>
    <property type="match status" value="1"/>
</dbReference>
<evidence type="ECO:0000256" key="8">
    <source>
        <dbReference type="ARBA" id="ARBA00022679"/>
    </source>
</evidence>
<comment type="catalytic activity">
    <reaction evidence="16">
        <text>(3Z)-decenoyl-[ACP] + malonyl-[ACP] + H(+) = 3-oxo-(5Z)-dodecenoyl-[ACP] + holo-[ACP] + CO2</text>
        <dbReference type="Rhea" id="RHEA:54940"/>
        <dbReference type="Rhea" id="RHEA-COMP:9623"/>
        <dbReference type="Rhea" id="RHEA-COMP:9685"/>
        <dbReference type="Rhea" id="RHEA-COMP:9927"/>
        <dbReference type="Rhea" id="RHEA-COMP:14042"/>
        <dbReference type="ChEBI" id="CHEBI:15378"/>
        <dbReference type="ChEBI" id="CHEBI:16526"/>
        <dbReference type="ChEBI" id="CHEBI:64479"/>
        <dbReference type="ChEBI" id="CHEBI:78449"/>
        <dbReference type="ChEBI" id="CHEBI:78798"/>
        <dbReference type="ChEBI" id="CHEBI:138410"/>
    </reaction>
    <physiologicalReaction direction="left-to-right" evidence="16">
        <dbReference type="Rhea" id="RHEA:54941"/>
    </physiologicalReaction>
</comment>
<evidence type="ECO:0000256" key="13">
    <source>
        <dbReference type="ARBA" id="ARBA00039450"/>
    </source>
</evidence>
<keyword evidence="7" id="KW-0444">Lipid biosynthesis</keyword>
<name>A0A1G9HR30_9HYPH</name>
<evidence type="ECO:0000256" key="7">
    <source>
        <dbReference type="ARBA" id="ARBA00022516"/>
    </source>
</evidence>
<comment type="subcellular location">
    <subcellularLocation>
        <location evidence="1">Cytoplasm</location>
    </subcellularLocation>
</comment>
<dbReference type="InterPro" id="IPR016039">
    <property type="entry name" value="Thiolase-like"/>
</dbReference>
<evidence type="ECO:0000256" key="17">
    <source>
        <dbReference type="ARBA" id="ARBA00048506"/>
    </source>
</evidence>
<dbReference type="PROSITE" id="PS52004">
    <property type="entry name" value="KS3_2"/>
    <property type="match status" value="1"/>
</dbReference>
<keyword evidence="21" id="KW-1185">Reference proteome</keyword>
<comment type="subunit">
    <text evidence="4">Homodimer.</text>
</comment>
<dbReference type="PANTHER" id="PTHR11712:SF306">
    <property type="entry name" value="3-OXOACYL-[ACYL-CARRIER-PROTEIN] SYNTHASE 1"/>
    <property type="match status" value="1"/>
</dbReference>
<evidence type="ECO:0000256" key="15">
    <source>
        <dbReference type="ARBA" id="ARBA00042143"/>
    </source>
</evidence>
<evidence type="ECO:0000256" key="2">
    <source>
        <dbReference type="ARBA" id="ARBA00005194"/>
    </source>
</evidence>
<evidence type="ECO:0000256" key="16">
    <source>
        <dbReference type="ARBA" id="ARBA00048121"/>
    </source>
</evidence>
<dbReference type="InterPro" id="IPR014030">
    <property type="entry name" value="Ketoacyl_synth_N"/>
</dbReference>
<evidence type="ECO:0000259" key="19">
    <source>
        <dbReference type="PROSITE" id="PS52004"/>
    </source>
</evidence>
<dbReference type="PROSITE" id="PS00606">
    <property type="entry name" value="KS3_1"/>
    <property type="match status" value="1"/>
</dbReference>
<feature type="domain" description="Ketosynthase family 3 (KS3)" evidence="19">
    <location>
        <begin position="1"/>
        <end position="403"/>
    </location>
</feature>
<dbReference type="GO" id="GO:0004315">
    <property type="term" value="F:3-oxoacyl-[acyl-carrier-protein] synthase activity"/>
    <property type="evidence" value="ECO:0007669"/>
    <property type="project" value="UniProtKB-EC"/>
</dbReference>
<evidence type="ECO:0000256" key="14">
    <source>
        <dbReference type="ARBA" id="ARBA00041620"/>
    </source>
</evidence>
<sequence>MRRVVVTGLGIVSSIGNNANEVQASLHDARSGISFSDSFAEHGFRCQVWGAPTLDPAALIDRRAMRFLSQGAAWNHVAMDQAIVDAGLGENDITNERTGIVMGSGGPSTRTIVEAAETTLKNGSPKRIGPFAVPKAMSSTASATLATWFKIHGVNYSISSACSTSAHCIGNGYELIQWGKQDMVFAGGHEDLDWTMSDLFDAMGAMSSKFNDRASAASRAYDVDRDGFVIAGGAGVLVLEELEHAKARGAKIYAEVVGYGATSDGFDMVAPSGEGAVRCMRQALATVSSPVDYINTHGTSTPVGDSREMGAIREVFGENMPFITSTKSLTGHSLGAAGVQESIYSILMMQGGFIGESAHIEQLDPEFEGMPIVRERIDDARIDTVLSNSFGFGGTNATLIFQRYSA</sequence>
<protein>
    <recommendedName>
        <fullName evidence="13">3-oxoacyl-[acyl-carrier-protein] synthase 1</fullName>
        <ecNumber evidence="5">2.3.1.41</ecNumber>
    </recommendedName>
    <alternativeName>
        <fullName evidence="14">3-oxoacyl-[acyl-carrier-protein] synthase I</fullName>
    </alternativeName>
    <alternativeName>
        <fullName evidence="15">Beta-ketoacyl-ACP synthase I</fullName>
    </alternativeName>
</protein>
<keyword evidence="11" id="KW-0275">Fatty acid biosynthesis</keyword>
<dbReference type="FunFam" id="3.40.47.10:FF:000005">
    <property type="entry name" value="3-oxoacyl-[acyl-carrier-protein] synthase I"/>
    <property type="match status" value="1"/>
</dbReference>
<organism evidence="20 21">
    <name type="scientific">Mesorhizobium muleiense</name>
    <dbReference type="NCBI Taxonomy" id="1004279"/>
    <lineage>
        <taxon>Bacteria</taxon>
        <taxon>Pseudomonadati</taxon>
        <taxon>Pseudomonadota</taxon>
        <taxon>Alphaproteobacteria</taxon>
        <taxon>Hyphomicrobiales</taxon>
        <taxon>Phyllobacteriaceae</taxon>
        <taxon>Mesorhizobium</taxon>
    </lineage>
</organism>
<evidence type="ECO:0000256" key="11">
    <source>
        <dbReference type="ARBA" id="ARBA00023160"/>
    </source>
</evidence>
<keyword evidence="10" id="KW-0443">Lipid metabolism</keyword>
<dbReference type="InterPro" id="IPR018201">
    <property type="entry name" value="Ketoacyl_synth_AS"/>
</dbReference>
<dbReference type="NCBIfam" id="NF005935">
    <property type="entry name" value="PRK07967.1"/>
    <property type="match status" value="1"/>
</dbReference>
<evidence type="ECO:0000256" key="1">
    <source>
        <dbReference type="ARBA" id="ARBA00004496"/>
    </source>
</evidence>
<evidence type="ECO:0000313" key="20">
    <source>
        <dbReference type="EMBL" id="SDL15451.1"/>
    </source>
</evidence>
<dbReference type="RefSeq" id="WP_091599979.1">
    <property type="nucleotide sequence ID" value="NZ_CP183375.1"/>
</dbReference>
<evidence type="ECO:0000256" key="9">
    <source>
        <dbReference type="ARBA" id="ARBA00022832"/>
    </source>
</evidence>
<reference evidence="21" key="1">
    <citation type="submission" date="2016-10" db="EMBL/GenBank/DDBJ databases">
        <authorList>
            <person name="Varghese N."/>
            <person name="Submissions S."/>
        </authorList>
    </citation>
    <scope>NUCLEOTIDE SEQUENCE [LARGE SCALE GENOMIC DNA]</scope>
    <source>
        <strain evidence="21">CGMCC 1.11022</strain>
    </source>
</reference>
<keyword evidence="8 18" id="KW-0808">Transferase</keyword>
<evidence type="ECO:0000256" key="5">
    <source>
        <dbReference type="ARBA" id="ARBA00013191"/>
    </source>
</evidence>
<dbReference type="GO" id="GO:0006633">
    <property type="term" value="P:fatty acid biosynthetic process"/>
    <property type="evidence" value="ECO:0007669"/>
    <property type="project" value="UniProtKB-KW"/>
</dbReference>
<evidence type="ECO:0000256" key="3">
    <source>
        <dbReference type="ARBA" id="ARBA00008467"/>
    </source>
</evidence>
<dbReference type="Gene3D" id="3.40.47.10">
    <property type="match status" value="2"/>
</dbReference>
<dbReference type="InterPro" id="IPR020841">
    <property type="entry name" value="PKS_Beta-ketoAc_synthase_dom"/>
</dbReference>
<comment type="similarity">
    <text evidence="3 18">Belongs to the thiolase-like superfamily. Beta-ketoacyl-ACP synthases family.</text>
</comment>
<accession>A0A1G9HR30</accession>
<dbReference type="AlphaFoldDB" id="A0A1G9HR30"/>
<dbReference type="Pfam" id="PF00109">
    <property type="entry name" value="ketoacyl-synt"/>
    <property type="match status" value="1"/>
</dbReference>
<dbReference type="SUPFAM" id="SSF53901">
    <property type="entry name" value="Thiolase-like"/>
    <property type="match status" value="2"/>
</dbReference>
<evidence type="ECO:0000256" key="6">
    <source>
        <dbReference type="ARBA" id="ARBA00022490"/>
    </source>
</evidence>
<dbReference type="Pfam" id="PF02801">
    <property type="entry name" value="Ketoacyl-synt_C"/>
    <property type="match status" value="1"/>
</dbReference>
<proteinExistence type="inferred from homology"/>
<dbReference type="EMBL" id="FNEE01000028">
    <property type="protein sequence ID" value="SDL15451.1"/>
    <property type="molecule type" value="Genomic_DNA"/>
</dbReference>
<keyword evidence="6" id="KW-0963">Cytoplasm</keyword>
<evidence type="ECO:0000256" key="10">
    <source>
        <dbReference type="ARBA" id="ARBA00023098"/>
    </source>
</evidence>
<dbReference type="CDD" id="cd00834">
    <property type="entry name" value="KAS_I_II"/>
    <property type="match status" value="1"/>
</dbReference>
<dbReference type="FunFam" id="3.40.47.10:FF:000006">
    <property type="entry name" value="3-oxoacyl-[acyl-carrier-protein] synthase I"/>
    <property type="match status" value="1"/>
</dbReference>
<dbReference type="InterPro" id="IPR000794">
    <property type="entry name" value="Beta-ketoacyl_synthase"/>
</dbReference>
<comment type="pathway">
    <text evidence="2">Lipid metabolism; fatty acid biosynthesis.</text>
</comment>
<evidence type="ECO:0000256" key="12">
    <source>
        <dbReference type="ARBA" id="ARBA00023315"/>
    </source>
</evidence>
<dbReference type="SMART" id="SM00825">
    <property type="entry name" value="PKS_KS"/>
    <property type="match status" value="1"/>
</dbReference>
<keyword evidence="12" id="KW-0012">Acyltransferase</keyword>
<evidence type="ECO:0000256" key="4">
    <source>
        <dbReference type="ARBA" id="ARBA00011738"/>
    </source>
</evidence>
<evidence type="ECO:0000313" key="21">
    <source>
        <dbReference type="Proteomes" id="UP000198894"/>
    </source>
</evidence>
<comment type="catalytic activity">
    <reaction evidence="17">
        <text>a fatty acyl-[ACP] + malonyl-[ACP] + H(+) = a 3-oxoacyl-[ACP] + holo-[ACP] + CO2</text>
        <dbReference type="Rhea" id="RHEA:22836"/>
        <dbReference type="Rhea" id="RHEA-COMP:9623"/>
        <dbReference type="Rhea" id="RHEA-COMP:9685"/>
        <dbReference type="Rhea" id="RHEA-COMP:9916"/>
        <dbReference type="Rhea" id="RHEA-COMP:14125"/>
        <dbReference type="ChEBI" id="CHEBI:15378"/>
        <dbReference type="ChEBI" id="CHEBI:16526"/>
        <dbReference type="ChEBI" id="CHEBI:64479"/>
        <dbReference type="ChEBI" id="CHEBI:78449"/>
        <dbReference type="ChEBI" id="CHEBI:78776"/>
        <dbReference type="ChEBI" id="CHEBI:138651"/>
        <dbReference type="EC" id="2.3.1.41"/>
    </reaction>
    <physiologicalReaction direction="left-to-right" evidence="17">
        <dbReference type="Rhea" id="RHEA:22837"/>
    </physiologicalReaction>
</comment>
<dbReference type="EC" id="2.3.1.41" evidence="5"/>